<keyword evidence="4" id="KW-1185">Reference proteome</keyword>
<dbReference type="Pfam" id="PF06580">
    <property type="entry name" value="His_kinase"/>
    <property type="match status" value="1"/>
</dbReference>
<keyword evidence="1" id="KW-0812">Transmembrane</keyword>
<dbReference type="Proteomes" id="UP000191680">
    <property type="component" value="Unassembled WGS sequence"/>
</dbReference>
<dbReference type="InterPro" id="IPR050640">
    <property type="entry name" value="Bact_2-comp_sensor_kinase"/>
</dbReference>
<evidence type="ECO:0000313" key="4">
    <source>
        <dbReference type="Proteomes" id="UP000191680"/>
    </source>
</evidence>
<dbReference type="RefSeq" id="WP_080319481.1">
    <property type="nucleotide sequence ID" value="NZ_MTBC01000008.1"/>
</dbReference>
<dbReference type="GO" id="GO:0000155">
    <property type="term" value="F:phosphorelay sensor kinase activity"/>
    <property type="evidence" value="ECO:0007669"/>
    <property type="project" value="InterPro"/>
</dbReference>
<dbReference type="AlphaFoldDB" id="A0A1V6LPT8"/>
<dbReference type="OrthoDB" id="9809908at2"/>
<keyword evidence="1" id="KW-0472">Membrane</keyword>
<feature type="transmembrane region" description="Helical" evidence="1">
    <location>
        <begin position="95"/>
        <end position="113"/>
    </location>
</feature>
<accession>A0A1V6LPT8</accession>
<evidence type="ECO:0000259" key="2">
    <source>
        <dbReference type="Pfam" id="PF06580"/>
    </source>
</evidence>
<feature type="transmembrane region" description="Helical" evidence="1">
    <location>
        <begin position="23"/>
        <end position="46"/>
    </location>
</feature>
<sequence>MIRKWIKFIFPDSKPILGFNDRYLAMVASIINCHTAMTIYFTNAFFTIPKFLYFKKWLEFYLIVSVIFICTRKAYLFLVKKYPAFEQSRARWKRIPLVLLPFFGIAIPYVKIYRPKFSIYLENYGHPNFYNELVTGTIIILVDLAIYETIYLLLELKEAKIKEKEYQNKKLLFELSGLKNQISPHFLFNNLNSLLYLIDESPEKSKEFVHKLSFIYHKILEGSQKDLIAVSEEMEYTNAYIDLLQQRFGGNLVFNVDVKSKNMKVIPLALQLCIENAVKHNIVSKNHPLTISITDKNGYLIITNNKQLKPKPFSSGIGINNIKDRYGIITDQSVIVQENQSSFTLKLPLIP</sequence>
<gene>
    <name evidence="3" type="ORF">BUL40_12115</name>
</gene>
<feature type="domain" description="Signal transduction histidine kinase internal region" evidence="2">
    <location>
        <begin position="174"/>
        <end position="251"/>
    </location>
</feature>
<proteinExistence type="predicted"/>
<reference evidence="3 4" key="1">
    <citation type="submission" date="2016-12" db="EMBL/GenBank/DDBJ databases">
        <authorList>
            <person name="Song W.-J."/>
            <person name="Kurnit D.M."/>
        </authorList>
    </citation>
    <scope>NUCLEOTIDE SEQUENCE [LARGE SCALE GENOMIC DNA]</scope>
    <source>
        <strain evidence="3 4">HSG9</strain>
    </source>
</reference>
<name>A0A1V6LPT8_9FLAO</name>
<organism evidence="3 4">
    <name type="scientific">Croceivirga radicis</name>
    <dbReference type="NCBI Taxonomy" id="1929488"/>
    <lineage>
        <taxon>Bacteria</taxon>
        <taxon>Pseudomonadati</taxon>
        <taxon>Bacteroidota</taxon>
        <taxon>Flavobacteriia</taxon>
        <taxon>Flavobacteriales</taxon>
        <taxon>Flavobacteriaceae</taxon>
        <taxon>Croceivirga</taxon>
    </lineage>
</organism>
<dbReference type="EMBL" id="MTBC01000008">
    <property type="protein sequence ID" value="OQD42158.1"/>
    <property type="molecule type" value="Genomic_DNA"/>
</dbReference>
<dbReference type="GO" id="GO:0016020">
    <property type="term" value="C:membrane"/>
    <property type="evidence" value="ECO:0007669"/>
    <property type="project" value="InterPro"/>
</dbReference>
<feature type="transmembrane region" description="Helical" evidence="1">
    <location>
        <begin position="58"/>
        <end position="75"/>
    </location>
</feature>
<dbReference type="PANTHER" id="PTHR34220">
    <property type="entry name" value="SENSOR HISTIDINE KINASE YPDA"/>
    <property type="match status" value="1"/>
</dbReference>
<protein>
    <recommendedName>
        <fullName evidence="2">Signal transduction histidine kinase internal region domain-containing protein</fullName>
    </recommendedName>
</protein>
<evidence type="ECO:0000256" key="1">
    <source>
        <dbReference type="SAM" id="Phobius"/>
    </source>
</evidence>
<keyword evidence="1" id="KW-1133">Transmembrane helix</keyword>
<evidence type="ECO:0000313" key="3">
    <source>
        <dbReference type="EMBL" id="OQD42158.1"/>
    </source>
</evidence>
<comment type="caution">
    <text evidence="3">The sequence shown here is derived from an EMBL/GenBank/DDBJ whole genome shotgun (WGS) entry which is preliminary data.</text>
</comment>
<dbReference type="InterPro" id="IPR010559">
    <property type="entry name" value="Sig_transdc_His_kin_internal"/>
</dbReference>
<dbReference type="PANTHER" id="PTHR34220:SF7">
    <property type="entry name" value="SENSOR HISTIDINE KINASE YPDA"/>
    <property type="match status" value="1"/>
</dbReference>
<feature type="transmembrane region" description="Helical" evidence="1">
    <location>
        <begin position="133"/>
        <end position="154"/>
    </location>
</feature>